<protein>
    <recommendedName>
        <fullName evidence="6">Exodeoxyribonuclease VII small subunit</fullName>
        <ecNumber evidence="6">3.1.11.6</ecNumber>
    </recommendedName>
</protein>
<dbReference type="GO" id="GO:0009318">
    <property type="term" value="C:exodeoxyribonuclease VII complex"/>
    <property type="evidence" value="ECO:0007669"/>
    <property type="project" value="UniProtKB-UniRule"/>
</dbReference>
<proteinExistence type="inferred from homology"/>
<reference evidence="7" key="1">
    <citation type="journal article" date="2021" name="PeerJ">
        <title>Extensive microbial diversity within the chicken gut microbiome revealed by metagenomics and culture.</title>
        <authorList>
            <person name="Gilroy R."/>
            <person name="Ravi A."/>
            <person name="Getino M."/>
            <person name="Pursley I."/>
            <person name="Horton D.L."/>
            <person name="Alikhan N.F."/>
            <person name="Baker D."/>
            <person name="Gharbi K."/>
            <person name="Hall N."/>
            <person name="Watson M."/>
            <person name="Adriaenssens E.M."/>
            <person name="Foster-Nyarko E."/>
            <person name="Jarju S."/>
            <person name="Secka A."/>
            <person name="Antonio M."/>
            <person name="Oren A."/>
            <person name="Chaudhuri R.R."/>
            <person name="La Ragione R."/>
            <person name="Hildebrand F."/>
            <person name="Pallen M.J."/>
        </authorList>
    </citation>
    <scope>NUCLEOTIDE SEQUENCE</scope>
    <source>
        <strain evidence="7">G3-2149</strain>
    </source>
</reference>
<dbReference type="InterPro" id="IPR003761">
    <property type="entry name" value="Exonuc_VII_S"/>
</dbReference>
<dbReference type="GO" id="GO:0006308">
    <property type="term" value="P:DNA catabolic process"/>
    <property type="evidence" value="ECO:0007669"/>
    <property type="project" value="UniProtKB-UniRule"/>
</dbReference>
<evidence type="ECO:0000256" key="4">
    <source>
        <dbReference type="ARBA" id="ARBA00022801"/>
    </source>
</evidence>
<keyword evidence="3" id="KW-0540">Nuclease</keyword>
<accession>A0A9E2L756</accession>
<dbReference type="Gene3D" id="1.10.287.1040">
    <property type="entry name" value="Exonuclease VII, small subunit"/>
    <property type="match status" value="1"/>
</dbReference>
<dbReference type="SUPFAM" id="SSF116842">
    <property type="entry name" value="XseB-like"/>
    <property type="match status" value="1"/>
</dbReference>
<evidence type="ECO:0000256" key="3">
    <source>
        <dbReference type="ARBA" id="ARBA00022722"/>
    </source>
</evidence>
<gene>
    <name evidence="7" type="primary">xseB</name>
    <name evidence="7" type="ORF">H9789_08160</name>
</gene>
<dbReference type="AlphaFoldDB" id="A0A9E2L756"/>
<evidence type="ECO:0000313" key="8">
    <source>
        <dbReference type="Proteomes" id="UP000823865"/>
    </source>
</evidence>
<evidence type="ECO:0000313" key="7">
    <source>
        <dbReference type="EMBL" id="MBU3853771.1"/>
    </source>
</evidence>
<keyword evidence="4 7" id="KW-0378">Hydrolase</keyword>
<evidence type="ECO:0000256" key="6">
    <source>
        <dbReference type="NCBIfam" id="TIGR01280"/>
    </source>
</evidence>
<dbReference type="GO" id="GO:0008855">
    <property type="term" value="F:exodeoxyribonuclease VII activity"/>
    <property type="evidence" value="ECO:0007669"/>
    <property type="project" value="UniProtKB-UniRule"/>
</dbReference>
<reference evidence="7" key="2">
    <citation type="submission" date="2021-04" db="EMBL/GenBank/DDBJ databases">
        <authorList>
            <person name="Gilroy R."/>
        </authorList>
    </citation>
    <scope>NUCLEOTIDE SEQUENCE</scope>
    <source>
        <strain evidence="7">G3-2149</strain>
    </source>
</reference>
<keyword evidence="2" id="KW-0963">Cytoplasm</keyword>
<evidence type="ECO:0000256" key="1">
    <source>
        <dbReference type="ARBA" id="ARBA00009998"/>
    </source>
</evidence>
<dbReference type="InterPro" id="IPR037004">
    <property type="entry name" value="Exonuc_VII_ssu_sf"/>
</dbReference>
<keyword evidence="5" id="KW-0269">Exonuclease</keyword>
<sequence>MPRKNNPRSYEEAVAALQDILKQVENNELGIDLLAEKLKEAKMLIGYCKEKLYQTDQEIQKILDAEEK</sequence>
<comment type="caution">
    <text evidence="7">The sequence shown here is derived from an EMBL/GenBank/DDBJ whole genome shotgun (WGS) entry which is preliminary data.</text>
</comment>
<dbReference type="EC" id="3.1.11.6" evidence="6"/>
<evidence type="ECO:0000256" key="5">
    <source>
        <dbReference type="ARBA" id="ARBA00022839"/>
    </source>
</evidence>
<dbReference type="Pfam" id="PF02609">
    <property type="entry name" value="Exonuc_VII_S"/>
    <property type="match status" value="1"/>
</dbReference>
<dbReference type="Proteomes" id="UP000823865">
    <property type="component" value="Unassembled WGS sequence"/>
</dbReference>
<name>A0A9E2L756_9BACT</name>
<comment type="similarity">
    <text evidence="1">Belongs to the XseB family.</text>
</comment>
<evidence type="ECO:0000256" key="2">
    <source>
        <dbReference type="ARBA" id="ARBA00022490"/>
    </source>
</evidence>
<organism evidence="7 8">
    <name type="scientific">Candidatus Paraprevotella stercoravium</name>
    <dbReference type="NCBI Taxonomy" id="2838725"/>
    <lineage>
        <taxon>Bacteria</taxon>
        <taxon>Pseudomonadati</taxon>
        <taxon>Bacteroidota</taxon>
        <taxon>Bacteroidia</taxon>
        <taxon>Bacteroidales</taxon>
        <taxon>Prevotellaceae</taxon>
        <taxon>Paraprevotella</taxon>
    </lineage>
</organism>
<dbReference type="EMBL" id="JAHLFU010000175">
    <property type="protein sequence ID" value="MBU3853771.1"/>
    <property type="molecule type" value="Genomic_DNA"/>
</dbReference>
<dbReference type="NCBIfam" id="TIGR01280">
    <property type="entry name" value="xseB"/>
    <property type="match status" value="1"/>
</dbReference>